<evidence type="ECO:0000313" key="9">
    <source>
        <dbReference type="Proteomes" id="UP001370490"/>
    </source>
</evidence>
<evidence type="ECO:0000259" key="7">
    <source>
        <dbReference type="SMART" id="SM01332"/>
    </source>
</evidence>
<evidence type="ECO:0000313" key="8">
    <source>
        <dbReference type="EMBL" id="KAK6939909.1"/>
    </source>
</evidence>
<feature type="domain" description="Cyclin C-terminal" evidence="7">
    <location>
        <begin position="91"/>
        <end position="222"/>
    </location>
</feature>
<dbReference type="Proteomes" id="UP001370490">
    <property type="component" value="Unassembled WGS sequence"/>
</dbReference>
<name>A0AAN8VTM8_9MAGN</name>
<sequence length="223" mass="24375">MSSQNRRSSLSASTFSSLAKRQASSSSSENLAKASAAAQSHLTKKRPALANVTNLRHPSQSVSHASVSVPKLVLQMESSVLNYLKFEMTAPTIKCFLRRFVRAAHGDNEDGSLLQLECLANYIAELSLLEYSMLCYAPSLIAASAIFVAKYILLPSRSPWNSTLLHYTLYQSTDLYDCVKELHRLSSNSHSSSLPAIREKYSQHKATSTGSMKIGAQISVPSS</sequence>
<keyword evidence="9" id="KW-1185">Reference proteome</keyword>
<dbReference type="GO" id="GO:0016538">
    <property type="term" value="F:cyclin-dependent protein serine/threonine kinase regulator activity"/>
    <property type="evidence" value="ECO:0007669"/>
    <property type="project" value="InterPro"/>
</dbReference>
<dbReference type="SUPFAM" id="SSF47954">
    <property type="entry name" value="Cyclin-like"/>
    <property type="match status" value="1"/>
</dbReference>
<dbReference type="EMBL" id="JBAMMX010000005">
    <property type="protein sequence ID" value="KAK6939909.1"/>
    <property type="molecule type" value="Genomic_DNA"/>
</dbReference>
<feature type="compositionally biased region" description="Low complexity" evidence="5">
    <location>
        <begin position="1"/>
        <end position="40"/>
    </location>
</feature>
<protein>
    <submittedName>
        <fullName evidence="8">Cyclin, C-terminal domain</fullName>
    </submittedName>
</protein>
<evidence type="ECO:0000256" key="1">
    <source>
        <dbReference type="ARBA" id="ARBA00006955"/>
    </source>
</evidence>
<dbReference type="AlphaFoldDB" id="A0AAN8VTM8"/>
<dbReference type="InterPro" id="IPR039361">
    <property type="entry name" value="Cyclin"/>
</dbReference>
<comment type="similarity">
    <text evidence="1">Belongs to the cyclin family. Cyclin AB subfamily.</text>
</comment>
<evidence type="ECO:0000259" key="6">
    <source>
        <dbReference type="SMART" id="SM00385"/>
    </source>
</evidence>
<keyword evidence="3" id="KW-0195">Cyclin</keyword>
<organism evidence="8 9">
    <name type="scientific">Dillenia turbinata</name>
    <dbReference type="NCBI Taxonomy" id="194707"/>
    <lineage>
        <taxon>Eukaryota</taxon>
        <taxon>Viridiplantae</taxon>
        <taxon>Streptophyta</taxon>
        <taxon>Embryophyta</taxon>
        <taxon>Tracheophyta</taxon>
        <taxon>Spermatophyta</taxon>
        <taxon>Magnoliopsida</taxon>
        <taxon>eudicotyledons</taxon>
        <taxon>Gunneridae</taxon>
        <taxon>Pentapetalae</taxon>
        <taxon>Dilleniales</taxon>
        <taxon>Dilleniaceae</taxon>
        <taxon>Dillenia</taxon>
    </lineage>
</organism>
<evidence type="ECO:0000256" key="2">
    <source>
        <dbReference type="ARBA" id="ARBA00022618"/>
    </source>
</evidence>
<proteinExistence type="inferred from homology"/>
<dbReference type="Pfam" id="PF02984">
    <property type="entry name" value="Cyclin_C"/>
    <property type="match status" value="1"/>
</dbReference>
<dbReference type="GO" id="GO:0044772">
    <property type="term" value="P:mitotic cell cycle phase transition"/>
    <property type="evidence" value="ECO:0007669"/>
    <property type="project" value="InterPro"/>
</dbReference>
<evidence type="ECO:0000256" key="5">
    <source>
        <dbReference type="SAM" id="MobiDB-lite"/>
    </source>
</evidence>
<comment type="caution">
    <text evidence="8">The sequence shown here is derived from an EMBL/GenBank/DDBJ whole genome shotgun (WGS) entry which is preliminary data.</text>
</comment>
<reference evidence="8 9" key="1">
    <citation type="submission" date="2023-12" db="EMBL/GenBank/DDBJ databases">
        <title>A high-quality genome assembly for Dillenia turbinata (Dilleniales).</title>
        <authorList>
            <person name="Chanderbali A."/>
        </authorList>
    </citation>
    <scope>NUCLEOTIDE SEQUENCE [LARGE SCALE GENOMIC DNA]</scope>
    <source>
        <strain evidence="8">LSX21</strain>
        <tissue evidence="8">Leaf</tissue>
    </source>
</reference>
<dbReference type="FunFam" id="1.10.472.10:FF:000013">
    <property type="entry name" value="Cyclin A1"/>
    <property type="match status" value="1"/>
</dbReference>
<dbReference type="InterPro" id="IPR036915">
    <property type="entry name" value="Cyclin-like_sf"/>
</dbReference>
<dbReference type="SMART" id="SM01332">
    <property type="entry name" value="Cyclin_C"/>
    <property type="match status" value="1"/>
</dbReference>
<accession>A0AAN8VTM8</accession>
<feature type="region of interest" description="Disordered" evidence="5">
    <location>
        <begin position="1"/>
        <end position="42"/>
    </location>
</feature>
<gene>
    <name evidence="8" type="ORF">RJ641_029440</name>
</gene>
<dbReference type="InterPro" id="IPR013763">
    <property type="entry name" value="Cyclin-like_dom"/>
</dbReference>
<evidence type="ECO:0000256" key="4">
    <source>
        <dbReference type="ARBA" id="ARBA00023306"/>
    </source>
</evidence>
<dbReference type="SMART" id="SM00385">
    <property type="entry name" value="CYCLIN"/>
    <property type="match status" value="1"/>
</dbReference>
<dbReference type="GO" id="GO:0051301">
    <property type="term" value="P:cell division"/>
    <property type="evidence" value="ECO:0007669"/>
    <property type="project" value="UniProtKB-KW"/>
</dbReference>
<dbReference type="Gene3D" id="1.10.472.10">
    <property type="entry name" value="Cyclin-like"/>
    <property type="match status" value="1"/>
</dbReference>
<dbReference type="InterPro" id="IPR004367">
    <property type="entry name" value="Cyclin_C-dom"/>
</dbReference>
<feature type="domain" description="Cyclin-like" evidence="6">
    <location>
        <begin position="95"/>
        <end position="184"/>
    </location>
</feature>
<keyword evidence="2" id="KW-0132">Cell division</keyword>
<evidence type="ECO:0000256" key="3">
    <source>
        <dbReference type="ARBA" id="ARBA00023127"/>
    </source>
</evidence>
<dbReference type="PANTHER" id="PTHR10177">
    <property type="entry name" value="CYCLINS"/>
    <property type="match status" value="1"/>
</dbReference>
<keyword evidence="4" id="KW-0131">Cell cycle</keyword>